<feature type="region of interest" description="Disordered" evidence="1">
    <location>
        <begin position="195"/>
        <end position="215"/>
    </location>
</feature>
<dbReference type="InterPro" id="IPR019180">
    <property type="entry name" value="Oxidoreductase-like_N"/>
</dbReference>
<feature type="compositionally biased region" description="Polar residues" evidence="1">
    <location>
        <begin position="205"/>
        <end position="215"/>
    </location>
</feature>
<dbReference type="OrthoDB" id="10064411at2759"/>
<sequence>MPMSLTIFHRCTSQVLFHDVQIVRRLGFADHTRSREPLSPAVPKNRIKSPTRGGRNLRDRYLTLEKSLRGKEALTRSRHDQHQSSAANLSTNPTLTTSSKIPTFKGFIIPLEPVPPESDECCMSGCAVCVYDLYEESLEAYNEAVEDLRTKLVAVNIPEDEWPKHIRTRRQTGSNTQPAKFASVVMSAFEEMERRLKEKHPAPGTNATDFNTPGS</sequence>
<proteinExistence type="predicted"/>
<gene>
    <name evidence="3" type="ORF">D9756_008733</name>
</gene>
<feature type="region of interest" description="Disordered" evidence="1">
    <location>
        <begin position="34"/>
        <end position="58"/>
    </location>
</feature>
<dbReference type="InterPro" id="IPR039251">
    <property type="entry name" value="OXLD1"/>
</dbReference>
<organism evidence="3 4">
    <name type="scientific">Leucocoprinus leucothites</name>
    <dbReference type="NCBI Taxonomy" id="201217"/>
    <lineage>
        <taxon>Eukaryota</taxon>
        <taxon>Fungi</taxon>
        <taxon>Dikarya</taxon>
        <taxon>Basidiomycota</taxon>
        <taxon>Agaricomycotina</taxon>
        <taxon>Agaricomycetes</taxon>
        <taxon>Agaricomycetidae</taxon>
        <taxon>Agaricales</taxon>
        <taxon>Agaricineae</taxon>
        <taxon>Agaricaceae</taxon>
        <taxon>Leucocoprinus</taxon>
    </lineage>
</organism>
<protein>
    <recommendedName>
        <fullName evidence="2">Oxidoreductase-like domain-containing protein</fullName>
    </recommendedName>
</protein>
<keyword evidence="4" id="KW-1185">Reference proteome</keyword>
<evidence type="ECO:0000259" key="2">
    <source>
        <dbReference type="Pfam" id="PF09791"/>
    </source>
</evidence>
<reference evidence="3 4" key="1">
    <citation type="journal article" date="2020" name="ISME J.">
        <title>Uncovering the hidden diversity of litter-decomposition mechanisms in mushroom-forming fungi.</title>
        <authorList>
            <person name="Floudas D."/>
            <person name="Bentzer J."/>
            <person name="Ahren D."/>
            <person name="Johansson T."/>
            <person name="Persson P."/>
            <person name="Tunlid A."/>
        </authorList>
    </citation>
    <scope>NUCLEOTIDE SEQUENCE [LARGE SCALE GENOMIC DNA]</scope>
    <source>
        <strain evidence="3 4">CBS 146.42</strain>
    </source>
</reference>
<feature type="region of interest" description="Disordered" evidence="1">
    <location>
        <begin position="72"/>
        <end position="94"/>
    </location>
</feature>
<dbReference type="Proteomes" id="UP000559027">
    <property type="component" value="Unassembled WGS sequence"/>
</dbReference>
<feature type="domain" description="Oxidoreductase-like" evidence="2">
    <location>
        <begin position="103"/>
        <end position="148"/>
    </location>
</feature>
<feature type="compositionally biased region" description="Basic and acidic residues" evidence="1">
    <location>
        <begin position="72"/>
        <end position="82"/>
    </location>
</feature>
<dbReference type="AlphaFoldDB" id="A0A8H5D006"/>
<evidence type="ECO:0000313" key="4">
    <source>
        <dbReference type="Proteomes" id="UP000559027"/>
    </source>
</evidence>
<dbReference type="PANTHER" id="PTHR21193:SF3">
    <property type="entry name" value="OXIDOREDUCTASE-LIKE DOMAIN-CONTAINING PROTEIN 1"/>
    <property type="match status" value="1"/>
</dbReference>
<evidence type="ECO:0000313" key="3">
    <source>
        <dbReference type="EMBL" id="KAF5350673.1"/>
    </source>
</evidence>
<comment type="caution">
    <text evidence="3">The sequence shown here is derived from an EMBL/GenBank/DDBJ whole genome shotgun (WGS) entry which is preliminary data.</text>
</comment>
<accession>A0A8H5D006</accession>
<dbReference type="PANTHER" id="PTHR21193">
    <property type="entry name" value="OXIDOREDUCTASE-LIKE DOMAIN-CONTAINING PROTEIN 1"/>
    <property type="match status" value="1"/>
</dbReference>
<dbReference type="GO" id="GO:0005739">
    <property type="term" value="C:mitochondrion"/>
    <property type="evidence" value="ECO:0007669"/>
    <property type="project" value="TreeGrafter"/>
</dbReference>
<dbReference type="EMBL" id="JAACJO010000014">
    <property type="protein sequence ID" value="KAF5350673.1"/>
    <property type="molecule type" value="Genomic_DNA"/>
</dbReference>
<name>A0A8H5D006_9AGAR</name>
<dbReference type="Pfam" id="PF09791">
    <property type="entry name" value="Oxidored-like"/>
    <property type="match status" value="1"/>
</dbReference>
<evidence type="ECO:0000256" key="1">
    <source>
        <dbReference type="SAM" id="MobiDB-lite"/>
    </source>
</evidence>